<organism evidence="1 2">
    <name type="scientific">Flavobacterium crassostreae</name>
    <dbReference type="NCBI Taxonomy" id="1763534"/>
    <lineage>
        <taxon>Bacteria</taxon>
        <taxon>Pseudomonadati</taxon>
        <taxon>Bacteroidota</taxon>
        <taxon>Flavobacteriia</taxon>
        <taxon>Flavobacteriales</taxon>
        <taxon>Flavobacteriaceae</taxon>
        <taxon>Flavobacterium</taxon>
    </lineage>
</organism>
<comment type="caution">
    <text evidence="1">The sequence shown here is derived from an EMBL/GenBank/DDBJ whole genome shotgun (WGS) entry which is preliminary data.</text>
</comment>
<dbReference type="AlphaFoldDB" id="A0A1B9E3K0"/>
<dbReference type="EMBL" id="LVEP01000022">
    <property type="protein sequence ID" value="OCB76506.1"/>
    <property type="molecule type" value="Genomic_DNA"/>
</dbReference>
<evidence type="ECO:0000313" key="2">
    <source>
        <dbReference type="Proteomes" id="UP000093510"/>
    </source>
</evidence>
<proteinExistence type="predicted"/>
<dbReference type="Proteomes" id="UP000093510">
    <property type="component" value="Unassembled WGS sequence"/>
</dbReference>
<sequence>MDLFEKSPNFFKNSSSGSSCFFGQRYKLYTELLNSWGYLILDTRYCKLAPIGSGIPRLFLGVDKAESGTELDKVCGLNAPESALAWVAILAEAVFLLF</sequence>
<reference evidence="1 2" key="1">
    <citation type="submission" date="2016-03" db="EMBL/GenBank/DDBJ databases">
        <authorList>
            <person name="Ploux O."/>
        </authorList>
    </citation>
    <scope>NUCLEOTIDE SEQUENCE [LARGE SCALE GENOMIC DNA]</scope>
    <source>
        <strain evidence="1 2">LPB0076</strain>
    </source>
</reference>
<keyword evidence="2" id="KW-1185">Reference proteome</keyword>
<evidence type="ECO:0000313" key="1">
    <source>
        <dbReference type="EMBL" id="OCB76506.1"/>
    </source>
</evidence>
<protein>
    <submittedName>
        <fullName evidence="1">Uncharacterized protein</fullName>
    </submittedName>
</protein>
<accession>A0A1B9E3K0</accession>
<gene>
    <name evidence="1" type="ORF">LPBF_06085</name>
</gene>
<name>A0A1B9E3K0_9FLAO</name>